<name>A0A2N1MF13_9GLOM</name>
<organism evidence="1 2">
    <name type="scientific">Rhizophagus irregularis</name>
    <dbReference type="NCBI Taxonomy" id="588596"/>
    <lineage>
        <taxon>Eukaryota</taxon>
        <taxon>Fungi</taxon>
        <taxon>Fungi incertae sedis</taxon>
        <taxon>Mucoromycota</taxon>
        <taxon>Glomeromycotina</taxon>
        <taxon>Glomeromycetes</taxon>
        <taxon>Glomerales</taxon>
        <taxon>Glomeraceae</taxon>
        <taxon>Rhizophagus</taxon>
    </lineage>
</organism>
<dbReference type="EMBL" id="LLXL01002680">
    <property type="protein sequence ID" value="PKK60214.1"/>
    <property type="molecule type" value="Genomic_DNA"/>
</dbReference>
<reference evidence="1 2" key="2">
    <citation type="submission" date="2017-10" db="EMBL/GenBank/DDBJ databases">
        <title>Extensive intraspecific genome diversity in a model arbuscular mycorrhizal fungus.</title>
        <authorList>
            <person name="Chen E.C.H."/>
            <person name="Morin E."/>
            <person name="Baudet D."/>
            <person name="Noel J."/>
            <person name="Ndikumana S."/>
            <person name="Charron P."/>
            <person name="St-Onge C."/>
            <person name="Giorgi J."/>
            <person name="Grigoriev I.V."/>
            <person name="Roux C."/>
            <person name="Martin F.M."/>
            <person name="Corradi N."/>
        </authorList>
    </citation>
    <scope>NUCLEOTIDE SEQUENCE [LARGE SCALE GENOMIC DNA]</scope>
    <source>
        <strain evidence="1 2">C2</strain>
    </source>
</reference>
<evidence type="ECO:0000313" key="2">
    <source>
        <dbReference type="Proteomes" id="UP000233469"/>
    </source>
</evidence>
<gene>
    <name evidence="1" type="ORF">RhiirC2_793663</name>
</gene>
<sequence length="184" mass="21429">MPADVEEAKEYINQIPIIFFASMDISLMARKQLSPLLASRQEWRYRKHESILKGMYKGVPYPWLSCGKKARQLQSSDDTGTYYRKVAREYRIPLSEWAFTLCWKSFAQTSSSVLIIQPFIVEKVTKLNVLKWMVQQMSANPYKKANAESILTWNYFGEKGEPLTNGFFRRDQKKEDRGPKKALG</sequence>
<dbReference type="Proteomes" id="UP000233469">
    <property type="component" value="Unassembled WGS sequence"/>
</dbReference>
<reference evidence="1 2" key="1">
    <citation type="submission" date="2016-04" db="EMBL/GenBank/DDBJ databases">
        <title>Genome analyses suggest a sexual origin of heterokaryosis in a supposedly ancient asexual fungus.</title>
        <authorList>
            <person name="Ropars J."/>
            <person name="Sedzielewska K."/>
            <person name="Noel J."/>
            <person name="Charron P."/>
            <person name="Farinelli L."/>
            <person name="Marton T."/>
            <person name="Kruger M."/>
            <person name="Pelin A."/>
            <person name="Brachmann A."/>
            <person name="Corradi N."/>
        </authorList>
    </citation>
    <scope>NUCLEOTIDE SEQUENCE [LARGE SCALE GENOMIC DNA]</scope>
    <source>
        <strain evidence="1 2">C2</strain>
    </source>
</reference>
<accession>A0A2N1MF13</accession>
<dbReference type="AlphaFoldDB" id="A0A2N1MF13"/>
<evidence type="ECO:0000313" key="1">
    <source>
        <dbReference type="EMBL" id="PKK60214.1"/>
    </source>
</evidence>
<comment type="caution">
    <text evidence="1">The sequence shown here is derived from an EMBL/GenBank/DDBJ whole genome shotgun (WGS) entry which is preliminary data.</text>
</comment>
<protein>
    <submittedName>
        <fullName evidence="1">Uncharacterized protein</fullName>
    </submittedName>
</protein>
<proteinExistence type="predicted"/>